<sequence length="51" mass="6138">MFITHNIQNTLNFKNHFQVYKFEIKFIDFVLRLRNNEWPAAGKSNGRQVVL</sequence>
<name>A0A0R0LYZ5_9MICR</name>
<protein>
    <submittedName>
        <fullName evidence="1">Uncharacterized protein</fullName>
    </submittedName>
</protein>
<evidence type="ECO:0000313" key="1">
    <source>
        <dbReference type="EMBL" id="KRH94525.1"/>
    </source>
</evidence>
<reference evidence="1 2" key="1">
    <citation type="submission" date="2015-07" db="EMBL/GenBank/DDBJ databases">
        <title>The genome of Pseudoloma neurophilia, a relevant intracellular parasite of the zebrafish.</title>
        <authorList>
            <person name="Ndikumana S."/>
            <person name="Pelin A."/>
            <person name="Sanders J."/>
            <person name="Corradi N."/>
        </authorList>
    </citation>
    <scope>NUCLEOTIDE SEQUENCE [LARGE SCALE GENOMIC DNA]</scope>
    <source>
        <strain evidence="1 2">MK1</strain>
    </source>
</reference>
<gene>
    <name evidence="1" type="ORF">M153_222000171</name>
</gene>
<dbReference type="AlphaFoldDB" id="A0A0R0LYZ5"/>
<keyword evidence="2" id="KW-1185">Reference proteome</keyword>
<dbReference type="Proteomes" id="UP000051530">
    <property type="component" value="Unassembled WGS sequence"/>
</dbReference>
<organism evidence="1 2">
    <name type="scientific">Pseudoloma neurophilia</name>
    <dbReference type="NCBI Taxonomy" id="146866"/>
    <lineage>
        <taxon>Eukaryota</taxon>
        <taxon>Fungi</taxon>
        <taxon>Fungi incertae sedis</taxon>
        <taxon>Microsporidia</taxon>
        <taxon>Pseudoloma</taxon>
    </lineage>
</organism>
<proteinExistence type="predicted"/>
<comment type="caution">
    <text evidence="1">The sequence shown here is derived from an EMBL/GenBank/DDBJ whole genome shotgun (WGS) entry which is preliminary data.</text>
</comment>
<dbReference type="VEuPathDB" id="MicrosporidiaDB:M153_222000171"/>
<accession>A0A0R0LYZ5</accession>
<evidence type="ECO:0000313" key="2">
    <source>
        <dbReference type="Proteomes" id="UP000051530"/>
    </source>
</evidence>
<dbReference type="EMBL" id="LGUB01000062">
    <property type="protein sequence ID" value="KRH94525.1"/>
    <property type="molecule type" value="Genomic_DNA"/>
</dbReference>